<dbReference type="Pfam" id="PF02223">
    <property type="entry name" value="Thymidylate_kin"/>
    <property type="match status" value="1"/>
</dbReference>
<name>A0A0R1GTF8_9LACO</name>
<dbReference type="InterPro" id="IPR027417">
    <property type="entry name" value="P-loop_NTPase"/>
</dbReference>
<feature type="domain" description="Thymidylate kinase-like" evidence="12">
    <location>
        <begin position="8"/>
        <end position="196"/>
    </location>
</feature>
<comment type="caution">
    <text evidence="13">The sequence shown here is derived from an EMBL/GenBank/DDBJ whole genome shotgun (WGS) entry which is preliminary data.</text>
</comment>
<dbReference type="SUPFAM" id="SSF52540">
    <property type="entry name" value="P-loop containing nucleoside triphosphate hydrolases"/>
    <property type="match status" value="1"/>
</dbReference>
<dbReference type="InterPro" id="IPR018094">
    <property type="entry name" value="Thymidylate_kinase"/>
</dbReference>
<evidence type="ECO:0000256" key="6">
    <source>
        <dbReference type="ARBA" id="ARBA00022741"/>
    </source>
</evidence>
<keyword evidence="6 11" id="KW-0547">Nucleotide-binding</keyword>
<dbReference type="RefSeq" id="WP_056946489.1">
    <property type="nucleotide sequence ID" value="NZ_AZCV01000005.1"/>
</dbReference>
<dbReference type="EMBL" id="AZCV01000005">
    <property type="protein sequence ID" value="KRK37437.1"/>
    <property type="molecule type" value="Genomic_DNA"/>
</dbReference>
<dbReference type="PROSITE" id="PS01331">
    <property type="entry name" value="THYMIDYLATE_KINASE"/>
    <property type="match status" value="1"/>
</dbReference>
<keyword evidence="7 11" id="KW-0418">Kinase</keyword>
<dbReference type="InterPro" id="IPR018095">
    <property type="entry name" value="Thymidylate_kin_CS"/>
</dbReference>
<dbReference type="PANTHER" id="PTHR10344:SF4">
    <property type="entry name" value="UMP-CMP KINASE 2, MITOCHONDRIAL"/>
    <property type="match status" value="1"/>
</dbReference>
<keyword evidence="5 11" id="KW-0545">Nucleotide biosynthesis</keyword>
<accession>A0A0R1GTF8</accession>
<dbReference type="GO" id="GO:0006235">
    <property type="term" value="P:dTTP biosynthetic process"/>
    <property type="evidence" value="ECO:0007669"/>
    <property type="project" value="UniProtKB-UniRule"/>
</dbReference>
<dbReference type="InterPro" id="IPR039430">
    <property type="entry name" value="Thymidylate_kin-like_dom"/>
</dbReference>
<dbReference type="EC" id="2.7.4.9" evidence="2 11"/>
<keyword evidence="8 11" id="KW-0067">ATP-binding</keyword>
<evidence type="ECO:0000256" key="8">
    <source>
        <dbReference type="ARBA" id="ARBA00022840"/>
    </source>
</evidence>
<evidence type="ECO:0000313" key="14">
    <source>
        <dbReference type="Proteomes" id="UP000050909"/>
    </source>
</evidence>
<dbReference type="GO" id="GO:0006227">
    <property type="term" value="P:dUDP biosynthetic process"/>
    <property type="evidence" value="ECO:0007669"/>
    <property type="project" value="TreeGrafter"/>
</dbReference>
<proteinExistence type="inferred from homology"/>
<evidence type="ECO:0000256" key="11">
    <source>
        <dbReference type="HAMAP-Rule" id="MF_00165"/>
    </source>
</evidence>
<comment type="function">
    <text evidence="10 11">Phosphorylation of dTMP to form dTDP in both de novo and salvage pathways of dTTP synthesis.</text>
</comment>
<dbReference type="PANTHER" id="PTHR10344">
    <property type="entry name" value="THYMIDYLATE KINASE"/>
    <property type="match status" value="1"/>
</dbReference>
<keyword evidence="4 11" id="KW-0808">Transferase</keyword>
<dbReference type="Gene3D" id="3.40.50.300">
    <property type="entry name" value="P-loop containing nucleotide triphosphate hydrolases"/>
    <property type="match status" value="1"/>
</dbReference>
<dbReference type="PATRIC" id="fig|1423722.3.peg.1340"/>
<evidence type="ECO:0000256" key="5">
    <source>
        <dbReference type="ARBA" id="ARBA00022727"/>
    </source>
</evidence>
<dbReference type="GO" id="GO:0005524">
    <property type="term" value="F:ATP binding"/>
    <property type="evidence" value="ECO:0007669"/>
    <property type="project" value="UniProtKB-UniRule"/>
</dbReference>
<dbReference type="GO" id="GO:0005829">
    <property type="term" value="C:cytosol"/>
    <property type="evidence" value="ECO:0007669"/>
    <property type="project" value="TreeGrafter"/>
</dbReference>
<evidence type="ECO:0000256" key="4">
    <source>
        <dbReference type="ARBA" id="ARBA00022679"/>
    </source>
</evidence>
<evidence type="ECO:0000256" key="9">
    <source>
        <dbReference type="ARBA" id="ARBA00048743"/>
    </source>
</evidence>
<gene>
    <name evidence="11" type="primary">tmk</name>
    <name evidence="13" type="ORF">FC62_GL001315</name>
</gene>
<evidence type="ECO:0000256" key="10">
    <source>
        <dbReference type="ARBA" id="ARBA00057735"/>
    </source>
</evidence>
<reference evidence="13 14" key="1">
    <citation type="journal article" date="2015" name="Genome Announc.">
        <title>Expanding the biotechnology potential of lactobacilli through comparative genomics of 213 strains and associated genera.</title>
        <authorList>
            <person name="Sun Z."/>
            <person name="Harris H.M."/>
            <person name="McCann A."/>
            <person name="Guo C."/>
            <person name="Argimon S."/>
            <person name="Zhang W."/>
            <person name="Yang X."/>
            <person name="Jeffery I.B."/>
            <person name="Cooney J.C."/>
            <person name="Kagawa T.F."/>
            <person name="Liu W."/>
            <person name="Song Y."/>
            <person name="Salvetti E."/>
            <person name="Wrobel A."/>
            <person name="Rasinkangas P."/>
            <person name="Parkhill J."/>
            <person name="Rea M.C."/>
            <person name="O'Sullivan O."/>
            <person name="Ritari J."/>
            <person name="Douillard F.P."/>
            <person name="Paul Ross R."/>
            <person name="Yang R."/>
            <person name="Briner A.E."/>
            <person name="Felis G.E."/>
            <person name="de Vos W.M."/>
            <person name="Barrangou R."/>
            <person name="Klaenhammer T.R."/>
            <person name="Caufield P.W."/>
            <person name="Cui Y."/>
            <person name="Zhang H."/>
            <person name="O'Toole P.W."/>
        </authorList>
    </citation>
    <scope>NUCLEOTIDE SEQUENCE [LARGE SCALE GENOMIC DNA]</scope>
    <source>
        <strain evidence="13 14">DSM 20534</strain>
    </source>
</reference>
<organism evidence="13 14">
    <name type="scientific">Amylolactobacillus amylotrophicus DSM 20534</name>
    <dbReference type="NCBI Taxonomy" id="1423722"/>
    <lineage>
        <taxon>Bacteria</taxon>
        <taxon>Bacillati</taxon>
        <taxon>Bacillota</taxon>
        <taxon>Bacilli</taxon>
        <taxon>Lactobacillales</taxon>
        <taxon>Lactobacillaceae</taxon>
        <taxon>Amylolactobacillus</taxon>
    </lineage>
</organism>
<evidence type="ECO:0000256" key="2">
    <source>
        <dbReference type="ARBA" id="ARBA00012980"/>
    </source>
</evidence>
<protein>
    <recommendedName>
        <fullName evidence="3 11">Thymidylate kinase</fullName>
        <ecNumber evidence="2 11">2.7.4.9</ecNumber>
    </recommendedName>
    <alternativeName>
        <fullName evidence="11">dTMP kinase</fullName>
    </alternativeName>
</protein>
<dbReference type="GO" id="GO:0004798">
    <property type="term" value="F:dTMP kinase activity"/>
    <property type="evidence" value="ECO:0007669"/>
    <property type="project" value="UniProtKB-UniRule"/>
</dbReference>
<keyword evidence="14" id="KW-1185">Reference proteome</keyword>
<feature type="binding site" evidence="11">
    <location>
        <begin position="10"/>
        <end position="17"/>
    </location>
    <ligand>
        <name>ATP</name>
        <dbReference type="ChEBI" id="CHEBI:30616"/>
    </ligand>
</feature>
<comment type="catalytic activity">
    <reaction evidence="9 11">
        <text>dTMP + ATP = dTDP + ADP</text>
        <dbReference type="Rhea" id="RHEA:13517"/>
        <dbReference type="ChEBI" id="CHEBI:30616"/>
        <dbReference type="ChEBI" id="CHEBI:58369"/>
        <dbReference type="ChEBI" id="CHEBI:63528"/>
        <dbReference type="ChEBI" id="CHEBI:456216"/>
        <dbReference type="EC" id="2.7.4.9"/>
    </reaction>
</comment>
<evidence type="ECO:0000256" key="3">
    <source>
        <dbReference type="ARBA" id="ARBA00017144"/>
    </source>
</evidence>
<dbReference type="Proteomes" id="UP000050909">
    <property type="component" value="Unassembled WGS sequence"/>
</dbReference>
<dbReference type="CDD" id="cd01672">
    <property type="entry name" value="TMPK"/>
    <property type="match status" value="1"/>
</dbReference>
<evidence type="ECO:0000256" key="1">
    <source>
        <dbReference type="ARBA" id="ARBA00009776"/>
    </source>
</evidence>
<dbReference type="HAMAP" id="MF_00165">
    <property type="entry name" value="Thymidylate_kinase"/>
    <property type="match status" value="1"/>
</dbReference>
<sequence length="218" mass="24031">MTGTFISFEGPDGSGKTSTLNGVLAQLAGNTITKPVVTREPGGSQIAEKIRQIILDPNNKEMDVKTEALLFAAARRQHVVEVIKPALERGEILISDRFVDSSLAYQGGGRQIGIAPVAMINSFATDNLQPDLTIYLDVDSQIGLQRISNSRSGTEDRLEQEQVEFHERVTTAYHELIKANPTRIIAVNANQELAKVISDSVKIIRERIPQIFREGEHK</sequence>
<dbReference type="GO" id="GO:0006233">
    <property type="term" value="P:dTDP biosynthetic process"/>
    <property type="evidence" value="ECO:0007669"/>
    <property type="project" value="InterPro"/>
</dbReference>
<evidence type="ECO:0000256" key="7">
    <source>
        <dbReference type="ARBA" id="ARBA00022777"/>
    </source>
</evidence>
<dbReference type="FunFam" id="3.40.50.300:FF:000225">
    <property type="entry name" value="Thymidylate kinase"/>
    <property type="match status" value="1"/>
</dbReference>
<dbReference type="NCBIfam" id="TIGR00041">
    <property type="entry name" value="DTMP_kinase"/>
    <property type="match status" value="1"/>
</dbReference>
<evidence type="ECO:0000313" key="13">
    <source>
        <dbReference type="EMBL" id="KRK37437.1"/>
    </source>
</evidence>
<comment type="similarity">
    <text evidence="1 11">Belongs to the thymidylate kinase family.</text>
</comment>
<dbReference type="AlphaFoldDB" id="A0A0R1GTF8"/>
<evidence type="ECO:0000259" key="12">
    <source>
        <dbReference type="Pfam" id="PF02223"/>
    </source>
</evidence>